<evidence type="ECO:0000259" key="8">
    <source>
        <dbReference type="Pfam" id="PF04039"/>
    </source>
</evidence>
<reference evidence="9 10" key="1">
    <citation type="submission" date="2017-06" db="EMBL/GenBank/DDBJ databases">
        <authorList>
            <person name="Kim H.J."/>
            <person name="Triplett B.A."/>
        </authorList>
    </citation>
    <scope>NUCLEOTIDE SEQUENCE [LARGE SCALE GENOMIC DNA]</scope>
    <source>
        <strain evidence="9 10">DSM 14713</strain>
    </source>
</reference>
<evidence type="ECO:0000256" key="1">
    <source>
        <dbReference type="ARBA" id="ARBA00004651"/>
    </source>
</evidence>
<comment type="subcellular location">
    <subcellularLocation>
        <location evidence="1">Cell membrane</location>
        <topology evidence="1">Multi-pass membrane protein</topology>
    </subcellularLocation>
</comment>
<dbReference type="PANTHER" id="PTHR33932:SF4">
    <property type="entry name" value="NA(+)_H(+) ANTIPORTER SUBUNIT B"/>
    <property type="match status" value="1"/>
</dbReference>
<dbReference type="PANTHER" id="PTHR33932">
    <property type="entry name" value="NA(+)/H(+) ANTIPORTER SUBUNIT B"/>
    <property type="match status" value="1"/>
</dbReference>
<dbReference type="Pfam" id="PF04039">
    <property type="entry name" value="MnhB"/>
    <property type="match status" value="1"/>
</dbReference>
<evidence type="ECO:0000256" key="5">
    <source>
        <dbReference type="ARBA" id="ARBA00022989"/>
    </source>
</evidence>
<keyword evidence="10" id="KW-1185">Reference proteome</keyword>
<dbReference type="InterPro" id="IPR050622">
    <property type="entry name" value="CPA3_antiporter_subunitB"/>
</dbReference>
<dbReference type="OrthoDB" id="5519347at2"/>
<keyword evidence="5 7" id="KW-1133">Transmembrane helix</keyword>
<dbReference type="AlphaFoldDB" id="A0A250IDB9"/>
<evidence type="ECO:0000313" key="10">
    <source>
        <dbReference type="Proteomes" id="UP000217289"/>
    </source>
</evidence>
<evidence type="ECO:0000313" key="9">
    <source>
        <dbReference type="EMBL" id="ATB29765.1"/>
    </source>
</evidence>
<feature type="transmembrane region" description="Helical" evidence="7">
    <location>
        <begin position="66"/>
        <end position="88"/>
    </location>
</feature>
<evidence type="ECO:0000256" key="2">
    <source>
        <dbReference type="ARBA" id="ARBA00009425"/>
    </source>
</evidence>
<dbReference type="RefSeq" id="WP_095978296.1">
    <property type="nucleotide sequence ID" value="NZ_CP022163.1"/>
</dbReference>
<protein>
    <recommendedName>
        <fullName evidence="8">Na+/H+ antiporter MnhB subunit-related protein domain-containing protein</fullName>
    </recommendedName>
</protein>
<proteinExistence type="inferred from homology"/>
<evidence type="ECO:0000256" key="7">
    <source>
        <dbReference type="SAM" id="Phobius"/>
    </source>
</evidence>
<dbReference type="EMBL" id="CP022163">
    <property type="protein sequence ID" value="ATB29765.1"/>
    <property type="molecule type" value="Genomic_DNA"/>
</dbReference>
<feature type="transmembrane region" description="Helical" evidence="7">
    <location>
        <begin position="115"/>
        <end position="137"/>
    </location>
</feature>
<evidence type="ECO:0000256" key="3">
    <source>
        <dbReference type="ARBA" id="ARBA00022475"/>
    </source>
</evidence>
<keyword evidence="6 7" id="KW-0472">Membrane</keyword>
<keyword evidence="3" id="KW-1003">Cell membrane</keyword>
<gene>
    <name evidence="9" type="ORF">MEBOL_003220</name>
</gene>
<evidence type="ECO:0000256" key="4">
    <source>
        <dbReference type="ARBA" id="ARBA00022692"/>
    </source>
</evidence>
<keyword evidence="4 7" id="KW-0812">Transmembrane</keyword>
<organism evidence="9 10">
    <name type="scientific">Melittangium boletus DSM 14713</name>
    <dbReference type="NCBI Taxonomy" id="1294270"/>
    <lineage>
        <taxon>Bacteria</taxon>
        <taxon>Pseudomonadati</taxon>
        <taxon>Myxococcota</taxon>
        <taxon>Myxococcia</taxon>
        <taxon>Myxococcales</taxon>
        <taxon>Cystobacterineae</taxon>
        <taxon>Archangiaceae</taxon>
        <taxon>Melittangium</taxon>
    </lineage>
</organism>
<dbReference type="GO" id="GO:0005886">
    <property type="term" value="C:plasma membrane"/>
    <property type="evidence" value="ECO:0007669"/>
    <property type="project" value="UniProtKB-SubCell"/>
</dbReference>
<name>A0A250IDB9_9BACT</name>
<feature type="transmembrane region" description="Helical" evidence="7">
    <location>
        <begin position="36"/>
        <end position="54"/>
    </location>
</feature>
<feature type="domain" description="Na+/H+ antiporter MnhB subunit-related protein" evidence="8">
    <location>
        <begin position="6"/>
        <end position="130"/>
    </location>
</feature>
<dbReference type="Proteomes" id="UP000217289">
    <property type="component" value="Chromosome"/>
</dbReference>
<accession>A0A250IDB9</accession>
<sequence length="157" mass="16494">MNNAFIQSVSRMLLPPALVVAVAVWLKGYVEAGDSFGAGVLAALAVLLQYVASGRDAARRLPGVRYAPQVAGVGLLLLLGVAFVPWLGGYPPVTHFPRPGRPVAHFGTVELHTAVVFDAGIFLVVMGFIVTAIDGLLSQRSGKASSERGMASPEEIR</sequence>
<comment type="similarity">
    <text evidence="2">Belongs to the CPA3 antiporters (TC 2.A.63) subunit B family.</text>
</comment>
<dbReference type="KEGG" id="mbd:MEBOL_003220"/>
<evidence type="ECO:0000256" key="6">
    <source>
        <dbReference type="ARBA" id="ARBA00023136"/>
    </source>
</evidence>
<dbReference type="InterPro" id="IPR007182">
    <property type="entry name" value="MnhB"/>
</dbReference>
<feature type="transmembrane region" description="Helical" evidence="7">
    <location>
        <begin position="12"/>
        <end position="30"/>
    </location>
</feature>